<gene>
    <name evidence="2" type="ORF">ACFFIX_23465</name>
</gene>
<evidence type="ECO:0008006" key="4">
    <source>
        <dbReference type="Google" id="ProtNLM"/>
    </source>
</evidence>
<name>A0ABV6GKV9_9BACI</name>
<dbReference type="RefSeq" id="WP_378938424.1">
    <property type="nucleotide sequence ID" value="NZ_JBHLVO010000033.1"/>
</dbReference>
<protein>
    <recommendedName>
        <fullName evidence="4">Small acid-soluble spore protein P</fullName>
    </recommendedName>
</protein>
<sequence>MSRKHHNSPEQKAQVSHQKEEYSTEITHKAKPAPGHREKSKHKNEK</sequence>
<organism evidence="2 3">
    <name type="scientific">Metabacillus herbersteinensis</name>
    <dbReference type="NCBI Taxonomy" id="283816"/>
    <lineage>
        <taxon>Bacteria</taxon>
        <taxon>Bacillati</taxon>
        <taxon>Bacillota</taxon>
        <taxon>Bacilli</taxon>
        <taxon>Bacillales</taxon>
        <taxon>Bacillaceae</taxon>
        <taxon>Metabacillus</taxon>
    </lineage>
</organism>
<keyword evidence="3" id="KW-1185">Reference proteome</keyword>
<feature type="region of interest" description="Disordered" evidence="1">
    <location>
        <begin position="1"/>
        <end position="46"/>
    </location>
</feature>
<accession>A0ABV6GKV9</accession>
<evidence type="ECO:0000256" key="1">
    <source>
        <dbReference type="SAM" id="MobiDB-lite"/>
    </source>
</evidence>
<evidence type="ECO:0000313" key="3">
    <source>
        <dbReference type="Proteomes" id="UP001589854"/>
    </source>
</evidence>
<evidence type="ECO:0000313" key="2">
    <source>
        <dbReference type="EMBL" id="MFC0274310.1"/>
    </source>
</evidence>
<dbReference type="EMBL" id="JBHLVO010000033">
    <property type="protein sequence ID" value="MFC0274310.1"/>
    <property type="molecule type" value="Genomic_DNA"/>
</dbReference>
<feature type="compositionally biased region" description="Basic and acidic residues" evidence="1">
    <location>
        <begin position="17"/>
        <end position="28"/>
    </location>
</feature>
<reference evidence="2 3" key="1">
    <citation type="submission" date="2024-09" db="EMBL/GenBank/DDBJ databases">
        <authorList>
            <person name="Sun Q."/>
            <person name="Mori K."/>
        </authorList>
    </citation>
    <scope>NUCLEOTIDE SEQUENCE [LARGE SCALE GENOMIC DNA]</scope>
    <source>
        <strain evidence="2 3">CCM 7228</strain>
    </source>
</reference>
<comment type="caution">
    <text evidence="2">The sequence shown here is derived from an EMBL/GenBank/DDBJ whole genome shotgun (WGS) entry which is preliminary data.</text>
</comment>
<proteinExistence type="predicted"/>
<dbReference type="Proteomes" id="UP001589854">
    <property type="component" value="Unassembled WGS sequence"/>
</dbReference>